<keyword evidence="2" id="KW-1185">Reference proteome</keyword>
<protein>
    <submittedName>
        <fullName evidence="1">Uncharacterized protein</fullName>
    </submittedName>
</protein>
<dbReference type="EMBL" id="SACL01000011">
    <property type="protein sequence ID" value="RVT91461.1"/>
    <property type="molecule type" value="Genomic_DNA"/>
</dbReference>
<name>A0A437M193_9PROT</name>
<evidence type="ECO:0000313" key="2">
    <source>
        <dbReference type="Proteomes" id="UP000282957"/>
    </source>
</evidence>
<dbReference type="OrthoDB" id="8689083at2"/>
<comment type="caution">
    <text evidence="1">The sequence shown here is derived from an EMBL/GenBank/DDBJ whole genome shotgun (WGS) entry which is preliminary data.</text>
</comment>
<proteinExistence type="predicted"/>
<evidence type="ECO:0000313" key="1">
    <source>
        <dbReference type="EMBL" id="RVT91461.1"/>
    </source>
</evidence>
<dbReference type="RefSeq" id="WP_127789879.1">
    <property type="nucleotide sequence ID" value="NZ_SACL01000011.1"/>
</dbReference>
<reference evidence="1 2" key="1">
    <citation type="submission" date="2019-01" db="EMBL/GenBank/DDBJ databases">
        <authorList>
            <person name="Chen W.-M."/>
        </authorList>
    </citation>
    <scope>NUCLEOTIDE SEQUENCE [LARGE SCALE GENOMIC DNA]</scope>
    <source>
        <strain evidence="1 2">CCP-6</strain>
    </source>
</reference>
<dbReference type="Proteomes" id="UP000282957">
    <property type="component" value="Unassembled WGS sequence"/>
</dbReference>
<gene>
    <name evidence="1" type="ORF">EOD42_22660</name>
</gene>
<sequence>MTDDNIVSFAAFQLRMDRRHHRPESACEHRRMTIDGKLGTLECDDCNRSVSPFAALLTMAEGRQKEEGALAKLRARMVAIRNLTARYKPHLRAAKELESVWRGGKMRPCCPNCRLGLRAEDFLAGTSRVSIEYDDAQRAKSKR</sequence>
<organism evidence="1 2">
    <name type="scientific">Rhodovarius crocodyli</name>
    <dbReference type="NCBI Taxonomy" id="1979269"/>
    <lineage>
        <taxon>Bacteria</taxon>
        <taxon>Pseudomonadati</taxon>
        <taxon>Pseudomonadota</taxon>
        <taxon>Alphaproteobacteria</taxon>
        <taxon>Acetobacterales</taxon>
        <taxon>Roseomonadaceae</taxon>
        <taxon>Rhodovarius</taxon>
    </lineage>
</organism>
<accession>A0A437M193</accession>
<dbReference type="AlphaFoldDB" id="A0A437M193"/>